<evidence type="ECO:0008006" key="5">
    <source>
        <dbReference type="Google" id="ProtNLM"/>
    </source>
</evidence>
<evidence type="ECO:0000313" key="4">
    <source>
        <dbReference type="EMBL" id="HAF2571097.1"/>
    </source>
</evidence>
<dbReference type="PANTHER" id="PTHR47197">
    <property type="entry name" value="PROTEIN NIRF"/>
    <property type="match status" value="1"/>
</dbReference>
<feature type="chain" id="PRO_5036197479" description="YncE family protein" evidence="1">
    <location>
        <begin position="26"/>
        <end position="454"/>
    </location>
</feature>
<dbReference type="EMBL" id="DAAUOA010000017">
    <property type="protein sequence ID" value="HAF2205544.1"/>
    <property type="molecule type" value="Genomic_DNA"/>
</dbReference>
<gene>
    <name evidence="3" type="ORF">G8N85_003536</name>
    <name evidence="2" type="ORF">G9B68_003568</name>
    <name evidence="4" type="ORF">G9E70_004024</name>
</gene>
<proteinExistence type="predicted"/>
<evidence type="ECO:0000256" key="1">
    <source>
        <dbReference type="SAM" id="SignalP"/>
    </source>
</evidence>
<name>A0A744JG95_SALER</name>
<comment type="caution">
    <text evidence="4">The sequence shown here is derived from an EMBL/GenBank/DDBJ whole genome shotgun (WGS) entry which is preliminary data.</text>
</comment>
<dbReference type="InterPro" id="IPR051200">
    <property type="entry name" value="Host-pathogen_enzymatic-act"/>
</dbReference>
<keyword evidence="1" id="KW-0732">Signal</keyword>
<evidence type="ECO:0000313" key="2">
    <source>
        <dbReference type="EMBL" id="HAF1419158.1"/>
    </source>
</evidence>
<organism evidence="4">
    <name type="scientific">Salmonella enterica</name>
    <name type="common">Salmonella choleraesuis</name>
    <dbReference type="NCBI Taxonomy" id="28901"/>
    <lineage>
        <taxon>Bacteria</taxon>
        <taxon>Pseudomonadati</taxon>
        <taxon>Pseudomonadota</taxon>
        <taxon>Gammaproteobacteria</taxon>
        <taxon>Enterobacterales</taxon>
        <taxon>Enterobacteriaceae</taxon>
        <taxon>Salmonella</taxon>
    </lineage>
</organism>
<dbReference type="InterPro" id="IPR011044">
    <property type="entry name" value="Quino_amine_DH_bsu"/>
</dbReference>
<accession>A0A744JG95</accession>
<reference evidence="4" key="2">
    <citation type="submission" date="2020-02" db="EMBL/GenBank/DDBJ databases">
        <authorList>
            <consortium name="NCBI Pathogen Detection Project"/>
        </authorList>
    </citation>
    <scope>NUCLEOTIDE SEQUENCE</scope>
    <source>
        <strain evidence="4">MA.05/00002289</strain>
        <strain evidence="3">MA.CK_01/00000941</strain>
        <strain evidence="2">MA.CK_95/00012903</strain>
    </source>
</reference>
<dbReference type="EMBL" id="DAAUMU010000019">
    <property type="protein sequence ID" value="HAF1419158.1"/>
    <property type="molecule type" value="Genomic_DNA"/>
</dbReference>
<dbReference type="Gene3D" id="2.130.10.10">
    <property type="entry name" value="YVTN repeat-like/Quinoprotein amine dehydrogenase"/>
    <property type="match status" value="1"/>
</dbReference>
<dbReference type="InterPro" id="IPR015943">
    <property type="entry name" value="WD40/YVTN_repeat-like_dom_sf"/>
</dbReference>
<dbReference type="AlphaFoldDB" id="A0A744JG95"/>
<feature type="signal peptide" evidence="1">
    <location>
        <begin position="1"/>
        <end position="25"/>
    </location>
</feature>
<reference evidence="4" key="1">
    <citation type="journal article" date="2018" name="Genome Biol.">
        <title>SKESA: strategic k-mer extension for scrupulous assemblies.</title>
        <authorList>
            <person name="Souvorov A."/>
            <person name="Agarwala R."/>
            <person name="Lipman D.J."/>
        </authorList>
    </citation>
    <scope>NUCLEOTIDE SEQUENCE</scope>
    <source>
        <strain evidence="4">MA.05/00002289</strain>
        <strain evidence="3">MA.CK_01/00000941</strain>
        <strain evidence="2">MA.CK_95/00012903</strain>
    </source>
</reference>
<dbReference type="EMBL" id="DAAUPK010000018">
    <property type="protein sequence ID" value="HAF2571097.1"/>
    <property type="molecule type" value="Genomic_DNA"/>
</dbReference>
<evidence type="ECO:0000313" key="3">
    <source>
        <dbReference type="EMBL" id="HAF2205544.1"/>
    </source>
</evidence>
<protein>
    <recommendedName>
        <fullName evidence="5">YncE family protein</fullName>
    </recommendedName>
</protein>
<dbReference type="SUPFAM" id="SSF50969">
    <property type="entry name" value="YVTN repeat-like/Quinoprotein amine dehydrogenase"/>
    <property type="match status" value="1"/>
</dbReference>
<dbReference type="PANTHER" id="PTHR47197:SF3">
    <property type="entry name" value="DIHYDRO-HEME D1 DEHYDROGENASE"/>
    <property type="match status" value="1"/>
</dbReference>
<sequence>MIRISIRSVLLASAIVMSTATTAFADSHWATATTTFPGSIRAGSREVPVKPGDKTAITIKNLPAGATVTVLNGAEVLTPQPLTADGTGKLSIPLTVPADAETGLHPLTVITQNPASVSQVMLKLSGIVPPKNTDAFRLQTASVGERAYQSAFSADGKLFVTSALGPKDGSRLLRLNAVTLAVEAEAVLPEDKKGEQTGVFGVGVDNAHEHVWTTNTLAGTVTVYDAKNLSVVKVFPEDSVSHPRDVIIDEAHNRAYVSAAMTGFIEVYDTRTLEHIGQLEFVADRGGDQFYSTGLALDSVGEKLYGVSRDTPWVGWIDLKTGRSTTVKIPQAQGATGIARDPKTGRLYIASQETNNVVVLDVNGKVLADTCIGAGGVSVVWDAVTSQVYAATRAGGTVAVLDRDGRLVANIPMNDTPNHLTVATDGTVYLVSMYGTGGDKVQATGSVTKITLRK</sequence>